<evidence type="ECO:0000313" key="2">
    <source>
        <dbReference type="Proteomes" id="UP001060085"/>
    </source>
</evidence>
<name>A0ACC0BRQ7_CATRO</name>
<proteinExistence type="predicted"/>
<sequence length="154" mass="17294">MTNKRIVQCNSTQQKVMNCVAKIIHEVQVPNSSKVEWELKRKKSAAETAEILAKFAPLARHCDQPLHFPPTQISFISLSPWPLQPPSLVRPPLRLTLTDDHWTVTDTGVHHRLIPVSSFLSLFTPLCFYLFTFALCFKEVVADAAGAHQATASF</sequence>
<evidence type="ECO:0000313" key="1">
    <source>
        <dbReference type="EMBL" id="KAI5675294.1"/>
    </source>
</evidence>
<protein>
    <submittedName>
        <fullName evidence="1">Uncharacterized protein</fullName>
    </submittedName>
</protein>
<accession>A0ACC0BRQ7</accession>
<comment type="caution">
    <text evidence="1">The sequence shown here is derived from an EMBL/GenBank/DDBJ whole genome shotgun (WGS) entry which is preliminary data.</text>
</comment>
<dbReference type="EMBL" id="CM044702">
    <property type="protein sequence ID" value="KAI5675294.1"/>
    <property type="molecule type" value="Genomic_DNA"/>
</dbReference>
<gene>
    <name evidence="1" type="ORF">M9H77_06244</name>
</gene>
<keyword evidence="2" id="KW-1185">Reference proteome</keyword>
<organism evidence="1 2">
    <name type="scientific">Catharanthus roseus</name>
    <name type="common">Madagascar periwinkle</name>
    <name type="synonym">Vinca rosea</name>
    <dbReference type="NCBI Taxonomy" id="4058"/>
    <lineage>
        <taxon>Eukaryota</taxon>
        <taxon>Viridiplantae</taxon>
        <taxon>Streptophyta</taxon>
        <taxon>Embryophyta</taxon>
        <taxon>Tracheophyta</taxon>
        <taxon>Spermatophyta</taxon>
        <taxon>Magnoliopsida</taxon>
        <taxon>eudicotyledons</taxon>
        <taxon>Gunneridae</taxon>
        <taxon>Pentapetalae</taxon>
        <taxon>asterids</taxon>
        <taxon>lamiids</taxon>
        <taxon>Gentianales</taxon>
        <taxon>Apocynaceae</taxon>
        <taxon>Rauvolfioideae</taxon>
        <taxon>Vinceae</taxon>
        <taxon>Catharanthinae</taxon>
        <taxon>Catharanthus</taxon>
    </lineage>
</organism>
<reference evidence="2" key="1">
    <citation type="journal article" date="2023" name="Nat. Plants">
        <title>Single-cell RNA sequencing provides a high-resolution roadmap for understanding the multicellular compartmentation of specialized metabolism.</title>
        <authorList>
            <person name="Sun S."/>
            <person name="Shen X."/>
            <person name="Li Y."/>
            <person name="Li Y."/>
            <person name="Wang S."/>
            <person name="Li R."/>
            <person name="Zhang H."/>
            <person name="Shen G."/>
            <person name="Guo B."/>
            <person name="Wei J."/>
            <person name="Xu J."/>
            <person name="St-Pierre B."/>
            <person name="Chen S."/>
            <person name="Sun C."/>
        </authorList>
    </citation>
    <scope>NUCLEOTIDE SEQUENCE [LARGE SCALE GENOMIC DNA]</scope>
</reference>
<dbReference type="Proteomes" id="UP001060085">
    <property type="component" value="Linkage Group LG02"/>
</dbReference>